<evidence type="ECO:0000313" key="1">
    <source>
        <dbReference type="EMBL" id="SHN78172.1"/>
    </source>
</evidence>
<accession>A0A1M7U4Z8</accession>
<dbReference type="AlphaFoldDB" id="A0A1M7U4Z8"/>
<evidence type="ECO:0000313" key="2">
    <source>
        <dbReference type="Proteomes" id="UP000184096"/>
    </source>
</evidence>
<keyword evidence="2" id="KW-1185">Reference proteome</keyword>
<reference evidence="2" key="1">
    <citation type="submission" date="2016-11" db="EMBL/GenBank/DDBJ databases">
        <authorList>
            <person name="Varghese N."/>
            <person name="Submissions S."/>
        </authorList>
    </citation>
    <scope>NUCLEOTIDE SEQUENCE [LARGE SCALE GENOMIC DNA]</scope>
    <source>
        <strain evidence="2">GAS401</strain>
    </source>
</reference>
<dbReference type="Proteomes" id="UP000184096">
    <property type="component" value="Chromosome I"/>
</dbReference>
<name>A0A1M7U4Z8_9BRAD</name>
<organism evidence="1 2">
    <name type="scientific">Bradyrhizobium erythrophlei</name>
    <dbReference type="NCBI Taxonomy" id="1437360"/>
    <lineage>
        <taxon>Bacteria</taxon>
        <taxon>Pseudomonadati</taxon>
        <taxon>Pseudomonadota</taxon>
        <taxon>Alphaproteobacteria</taxon>
        <taxon>Hyphomicrobiales</taxon>
        <taxon>Nitrobacteraceae</taxon>
        <taxon>Bradyrhizobium</taxon>
    </lineage>
</organism>
<proteinExistence type="predicted"/>
<dbReference type="EMBL" id="LT670849">
    <property type="protein sequence ID" value="SHN78172.1"/>
    <property type="molecule type" value="Genomic_DNA"/>
</dbReference>
<sequence length="60" mass="6294">MKRFAIVYLSALVIPLLVGPAMTLGLAIDLIGDTAEHGLPNENPAFLAAQFAAFPGENGR</sequence>
<dbReference type="RefSeq" id="WP_072819622.1">
    <property type="nucleotide sequence ID" value="NZ_LT670849.1"/>
</dbReference>
<protein>
    <submittedName>
        <fullName evidence="1">Uncharacterized protein</fullName>
    </submittedName>
</protein>
<gene>
    <name evidence="1" type="ORF">SAMN05444170_3598</name>
</gene>